<dbReference type="PROSITE" id="PS51352">
    <property type="entry name" value="THIOREDOXIN_2"/>
    <property type="match status" value="1"/>
</dbReference>
<dbReference type="InterPro" id="IPR036249">
    <property type="entry name" value="Thioredoxin-like_sf"/>
</dbReference>
<comment type="caution">
    <text evidence="6">The sequence shown here is derived from an EMBL/GenBank/DDBJ whole genome shotgun (WGS) entry which is preliminary data.</text>
</comment>
<evidence type="ECO:0000256" key="4">
    <source>
        <dbReference type="ARBA" id="ARBA00038337"/>
    </source>
</evidence>
<accession>A0A9D4ZLG1</accession>
<dbReference type="Proteomes" id="UP000886520">
    <property type="component" value="Chromosome 7"/>
</dbReference>
<keyword evidence="1" id="KW-0813">Transport</keyword>
<dbReference type="EMBL" id="JABFUD020000007">
    <property type="protein sequence ID" value="KAI5078142.1"/>
    <property type="molecule type" value="Genomic_DNA"/>
</dbReference>
<dbReference type="PANTHER" id="PTHR46115">
    <property type="entry name" value="THIOREDOXIN-LIKE PROTEIN 1"/>
    <property type="match status" value="1"/>
</dbReference>
<evidence type="ECO:0000313" key="7">
    <source>
        <dbReference type="Proteomes" id="UP000886520"/>
    </source>
</evidence>
<keyword evidence="7" id="KW-1185">Reference proteome</keyword>
<evidence type="ECO:0000313" key="6">
    <source>
        <dbReference type="EMBL" id="KAI5078142.1"/>
    </source>
</evidence>
<keyword evidence="3" id="KW-0676">Redox-active center</keyword>
<dbReference type="PRINTS" id="PR00421">
    <property type="entry name" value="THIOREDOXIN"/>
</dbReference>
<sequence>ESRSRMLRARASWRGLRFLGGLPAHPSSSPCPSRLLRIQAVVFSPSYSPSRPLPVIRHFTSTPGGSSSSVIAVKNDAEYVSAINLAQENNGLAVVYFTAKWCGPCRMISPIVDELSTKYDKATFLKVDIDEEKLREVVSEEKITSVPTFRYFRGGKSVGELIGADARLLKDKVAALCGY</sequence>
<evidence type="ECO:0000256" key="1">
    <source>
        <dbReference type="ARBA" id="ARBA00022982"/>
    </source>
</evidence>
<dbReference type="SUPFAM" id="SSF52833">
    <property type="entry name" value="Thioredoxin-like"/>
    <property type="match status" value="1"/>
</dbReference>
<organism evidence="6 7">
    <name type="scientific">Adiantum capillus-veneris</name>
    <name type="common">Maidenhair fern</name>
    <dbReference type="NCBI Taxonomy" id="13818"/>
    <lineage>
        <taxon>Eukaryota</taxon>
        <taxon>Viridiplantae</taxon>
        <taxon>Streptophyta</taxon>
        <taxon>Embryophyta</taxon>
        <taxon>Tracheophyta</taxon>
        <taxon>Polypodiopsida</taxon>
        <taxon>Polypodiidae</taxon>
        <taxon>Polypodiales</taxon>
        <taxon>Pteridineae</taxon>
        <taxon>Pteridaceae</taxon>
        <taxon>Vittarioideae</taxon>
        <taxon>Adiantum</taxon>
    </lineage>
</organism>
<keyword evidence="2" id="KW-1015">Disulfide bond</keyword>
<dbReference type="CDD" id="cd02947">
    <property type="entry name" value="TRX_family"/>
    <property type="match status" value="1"/>
</dbReference>
<dbReference type="InterPro" id="IPR017937">
    <property type="entry name" value="Thioredoxin_CS"/>
</dbReference>
<gene>
    <name evidence="6" type="ORF">GOP47_0007966</name>
</gene>
<dbReference type="Gene3D" id="3.40.30.10">
    <property type="entry name" value="Glutaredoxin"/>
    <property type="match status" value="1"/>
</dbReference>
<evidence type="ECO:0000259" key="5">
    <source>
        <dbReference type="PROSITE" id="PS51352"/>
    </source>
</evidence>
<dbReference type="OrthoDB" id="1903868at2759"/>
<comment type="similarity">
    <text evidence="4">Belongs to the thioredoxin family. Plant F-type subfamily.</text>
</comment>
<dbReference type="Pfam" id="PF00085">
    <property type="entry name" value="Thioredoxin"/>
    <property type="match status" value="1"/>
</dbReference>
<protein>
    <recommendedName>
        <fullName evidence="5">Thioredoxin domain-containing protein</fullName>
    </recommendedName>
</protein>
<feature type="domain" description="Thioredoxin" evidence="5">
    <location>
        <begin position="47"/>
        <end position="179"/>
    </location>
</feature>
<keyword evidence="1" id="KW-0249">Electron transport</keyword>
<feature type="non-terminal residue" evidence="6">
    <location>
        <position position="1"/>
    </location>
</feature>
<dbReference type="AlphaFoldDB" id="A0A9D4ZLG1"/>
<dbReference type="PROSITE" id="PS00194">
    <property type="entry name" value="THIOREDOXIN_1"/>
    <property type="match status" value="1"/>
</dbReference>
<dbReference type="InterPro" id="IPR013766">
    <property type="entry name" value="Thioredoxin_domain"/>
</dbReference>
<reference evidence="6" key="1">
    <citation type="submission" date="2021-01" db="EMBL/GenBank/DDBJ databases">
        <title>Adiantum capillus-veneris genome.</title>
        <authorList>
            <person name="Fang Y."/>
            <person name="Liao Q."/>
        </authorList>
    </citation>
    <scope>NUCLEOTIDE SEQUENCE</scope>
    <source>
        <strain evidence="6">H3</strain>
        <tissue evidence="6">Leaf</tissue>
    </source>
</reference>
<name>A0A9D4ZLG1_ADICA</name>
<evidence type="ECO:0000256" key="3">
    <source>
        <dbReference type="ARBA" id="ARBA00023284"/>
    </source>
</evidence>
<evidence type="ECO:0000256" key="2">
    <source>
        <dbReference type="ARBA" id="ARBA00023157"/>
    </source>
</evidence>
<proteinExistence type="inferred from homology"/>
<dbReference type="FunFam" id="3.40.30.10:FF:000245">
    <property type="entry name" value="Thioredoxin"/>
    <property type="match status" value="1"/>
</dbReference>